<dbReference type="EMBL" id="JH159169">
    <property type="protein sequence ID" value="EGZ05062.1"/>
    <property type="molecule type" value="Genomic_DNA"/>
</dbReference>
<dbReference type="GeneID" id="20648995"/>
<keyword evidence="3" id="KW-1185">Reference proteome</keyword>
<organism evidence="2 3">
    <name type="scientific">Phytophthora sojae (strain P6497)</name>
    <name type="common">Soybean stem and root rot agent</name>
    <name type="synonym">Phytophthora megasperma f. sp. glycines</name>
    <dbReference type="NCBI Taxonomy" id="1094619"/>
    <lineage>
        <taxon>Eukaryota</taxon>
        <taxon>Sar</taxon>
        <taxon>Stramenopiles</taxon>
        <taxon>Oomycota</taxon>
        <taxon>Peronosporomycetes</taxon>
        <taxon>Peronosporales</taxon>
        <taxon>Peronosporaceae</taxon>
        <taxon>Phytophthora</taxon>
    </lineage>
</organism>
<sequence length="610" mass="68053">MAARRFPPVVQYPEKQRDAPLLSALCSWPVIVWVPECLQASKKPFCAMPGCSCTPRLKEYKQRVVEEVDTKCHLLYTKYQCTGESTGCFSTVTPAYLQSKRESMVDAKMLLLLQNEIGQSVGRRLTRSENNDETRELLEFVKPTVSAAENGSECFVISDNANAVRNMDPFHVVQRFTEKVKEKTAKKQLAKRLHDAMYDVDGQLRLPAEMAARVRDAVASANTYEEGGGKSVRVLSTSQLEGFHSALKKLLARSVSAEIGLRILDIFILFESARVDTSALELSLHHSKQHSTNIKELLSKQAVFAATSRLPKAAFFNSLCLSEIDYEAAAGFSSQEFALLRQLRNEQAKAGRTWGECALVTTIMYNVVVSSNTNKLLNLRRRSYATLASKIDTIAKHETDKSSPPLADVRGLFTFSYSEPRDDKMTGNEQAFQVDLFTALRQTSGIRNKRQVFLRVYDFASCICSGIFPKSPPNLLARWESLKRGSNRGASLKIKLKIPPGMLLKAPEQPLTRADSDDSSVEEQCSEQKLNTTATAENPVPALPSRKRKETSCSSCRRKKKRSSCIDALHDAFALSWMRESWVHLCFDTVGAMAGARVSLEYAALVAMKR</sequence>
<feature type="region of interest" description="Disordered" evidence="1">
    <location>
        <begin position="507"/>
        <end position="530"/>
    </location>
</feature>
<accession>G5AH83</accession>
<reference evidence="2 3" key="1">
    <citation type="journal article" date="2006" name="Science">
        <title>Phytophthora genome sequences uncover evolutionary origins and mechanisms of pathogenesis.</title>
        <authorList>
            <person name="Tyler B.M."/>
            <person name="Tripathy S."/>
            <person name="Zhang X."/>
            <person name="Dehal P."/>
            <person name="Jiang R.H."/>
            <person name="Aerts A."/>
            <person name="Arredondo F.D."/>
            <person name="Baxter L."/>
            <person name="Bensasson D."/>
            <person name="Beynon J.L."/>
            <person name="Chapman J."/>
            <person name="Damasceno C.M."/>
            <person name="Dorrance A.E."/>
            <person name="Dou D."/>
            <person name="Dickerman A.W."/>
            <person name="Dubchak I.L."/>
            <person name="Garbelotto M."/>
            <person name="Gijzen M."/>
            <person name="Gordon S.G."/>
            <person name="Govers F."/>
            <person name="Grunwald N.J."/>
            <person name="Huang W."/>
            <person name="Ivors K.L."/>
            <person name="Jones R.W."/>
            <person name="Kamoun S."/>
            <person name="Krampis K."/>
            <person name="Lamour K.H."/>
            <person name="Lee M.K."/>
            <person name="McDonald W.H."/>
            <person name="Medina M."/>
            <person name="Meijer H.J."/>
            <person name="Nordberg E.K."/>
            <person name="Maclean D.J."/>
            <person name="Ospina-Giraldo M.D."/>
            <person name="Morris P.F."/>
            <person name="Phuntumart V."/>
            <person name="Putnam N.H."/>
            <person name="Rash S."/>
            <person name="Rose J.K."/>
            <person name="Sakihama Y."/>
            <person name="Salamov A.A."/>
            <person name="Savidor A."/>
            <person name="Scheuring C.F."/>
            <person name="Smith B.M."/>
            <person name="Sobral B.W."/>
            <person name="Terry A."/>
            <person name="Torto-Alalibo T.A."/>
            <person name="Win J."/>
            <person name="Xu Z."/>
            <person name="Zhang H."/>
            <person name="Grigoriev I.V."/>
            <person name="Rokhsar D.S."/>
            <person name="Boore J.L."/>
        </authorList>
    </citation>
    <scope>NUCLEOTIDE SEQUENCE [LARGE SCALE GENOMIC DNA]</scope>
    <source>
        <strain evidence="2 3">P6497</strain>
    </source>
</reference>
<dbReference type="RefSeq" id="XP_009539434.1">
    <property type="nucleotide sequence ID" value="XM_009541139.1"/>
</dbReference>
<dbReference type="KEGG" id="psoj:PHYSODRAFT_348643"/>
<gene>
    <name evidence="2" type="ORF">PHYSODRAFT_348643</name>
</gene>
<evidence type="ECO:0000313" key="2">
    <source>
        <dbReference type="EMBL" id="EGZ05062.1"/>
    </source>
</evidence>
<dbReference type="AlphaFoldDB" id="G5AH83"/>
<evidence type="ECO:0000313" key="3">
    <source>
        <dbReference type="Proteomes" id="UP000002640"/>
    </source>
</evidence>
<dbReference type="InParanoid" id="G5AH83"/>
<dbReference type="Proteomes" id="UP000002640">
    <property type="component" value="Unassembled WGS sequence"/>
</dbReference>
<protein>
    <submittedName>
        <fullName evidence="2">Uncharacterized protein</fullName>
    </submittedName>
</protein>
<name>G5AH83_PHYSP</name>
<evidence type="ECO:0000256" key="1">
    <source>
        <dbReference type="SAM" id="MobiDB-lite"/>
    </source>
</evidence>
<proteinExistence type="predicted"/>